<keyword evidence="1" id="KW-1133">Transmembrane helix</keyword>
<keyword evidence="1" id="KW-0812">Transmembrane</keyword>
<name>A0A0N7L4V2_PLAHL</name>
<accession>A0A0N7L4V2</accession>
<proteinExistence type="predicted"/>
<evidence type="ECO:0000313" key="2">
    <source>
        <dbReference type="EMBL" id="CEG39707.1"/>
    </source>
</evidence>
<keyword evidence="3" id="KW-1185">Reference proteome</keyword>
<dbReference type="EMBL" id="CCYD01000435">
    <property type="protein sequence ID" value="CEG39707.1"/>
    <property type="molecule type" value="Genomic_DNA"/>
</dbReference>
<keyword evidence="1" id="KW-0472">Membrane</keyword>
<organism evidence="2 3">
    <name type="scientific">Plasmopara halstedii</name>
    <name type="common">Downy mildew of sunflower</name>
    <dbReference type="NCBI Taxonomy" id="4781"/>
    <lineage>
        <taxon>Eukaryota</taxon>
        <taxon>Sar</taxon>
        <taxon>Stramenopiles</taxon>
        <taxon>Oomycota</taxon>
        <taxon>Peronosporomycetes</taxon>
        <taxon>Peronosporales</taxon>
        <taxon>Peronosporaceae</taxon>
        <taxon>Plasmopara</taxon>
    </lineage>
</organism>
<evidence type="ECO:0000313" key="3">
    <source>
        <dbReference type="Proteomes" id="UP000054928"/>
    </source>
</evidence>
<dbReference type="GeneID" id="36404998"/>
<sequence>MSSTRFTDLDVEFADQKHSLNGVDAIEAVSDEEDDDLLDYDDDELSITTLSRQSSIEELELRYMEMHKMQAAVATWAMKEKQAKMEMKLKKMNSYCPMSPVFQEGCEYENCNMFVVSYAIVATILVWAVYGVLLFLYFHTRTNLAYVY</sequence>
<dbReference type="Proteomes" id="UP000054928">
    <property type="component" value="Unassembled WGS sequence"/>
</dbReference>
<feature type="transmembrane region" description="Helical" evidence="1">
    <location>
        <begin position="115"/>
        <end position="138"/>
    </location>
</feature>
<protein>
    <submittedName>
        <fullName evidence="2">Uncharacterized protein</fullName>
    </submittedName>
</protein>
<reference evidence="3" key="1">
    <citation type="submission" date="2014-09" db="EMBL/GenBank/DDBJ databases">
        <authorList>
            <person name="Sharma Rahul"/>
            <person name="Thines Marco"/>
        </authorList>
    </citation>
    <scope>NUCLEOTIDE SEQUENCE [LARGE SCALE GENOMIC DNA]</scope>
</reference>
<dbReference type="AlphaFoldDB" id="A0A0N7L4V2"/>
<evidence type="ECO:0000256" key="1">
    <source>
        <dbReference type="SAM" id="Phobius"/>
    </source>
</evidence>
<dbReference type="RefSeq" id="XP_024576076.1">
    <property type="nucleotide sequence ID" value="XM_024725284.1"/>
</dbReference>
<dbReference type="OrthoDB" id="165038at2759"/>